<dbReference type="Pfam" id="PF00494">
    <property type="entry name" value="SQS_PSY"/>
    <property type="match status" value="1"/>
</dbReference>
<accession>A0ABP9KJ13</accession>
<proteinExistence type="predicted"/>
<evidence type="ECO:0000313" key="2">
    <source>
        <dbReference type="Proteomes" id="UP001500518"/>
    </source>
</evidence>
<protein>
    <recommendedName>
        <fullName evidence="3">Phytoene synthase</fullName>
    </recommendedName>
</protein>
<dbReference type="Proteomes" id="UP001500518">
    <property type="component" value="Unassembled WGS sequence"/>
</dbReference>
<gene>
    <name evidence="1" type="ORF">GCM10023208_23790</name>
</gene>
<organism evidence="1 2">
    <name type="scientific">Erythrobacter westpacificensis</name>
    <dbReference type="NCBI Taxonomy" id="1055231"/>
    <lineage>
        <taxon>Bacteria</taxon>
        <taxon>Pseudomonadati</taxon>
        <taxon>Pseudomonadota</taxon>
        <taxon>Alphaproteobacteria</taxon>
        <taxon>Sphingomonadales</taxon>
        <taxon>Erythrobacteraceae</taxon>
        <taxon>Erythrobacter/Porphyrobacter group</taxon>
        <taxon>Erythrobacter</taxon>
    </lineage>
</organism>
<keyword evidence="2" id="KW-1185">Reference proteome</keyword>
<sequence length="218" mass="23573">MSSDLVETLPLPQRLALAYAPKRTQSATLALLALDTRLASIIRNGGEPVIAQMKLAWWRERLEQAPAHWPIGEPLLALLRHCGIEAERLVPLVDGWEMLLAEALGRRELSTFARGRALGWSAVNDASGRSRPDAPVEQAGHEWALLDLAMHLDSEDEAKMAREAAAASGGARIRLPKEVRSLAVLHSLSRRAHRLGSGELLDGAGAMATALRAGLLGR</sequence>
<evidence type="ECO:0008006" key="3">
    <source>
        <dbReference type="Google" id="ProtNLM"/>
    </source>
</evidence>
<dbReference type="EMBL" id="BAABHV010000017">
    <property type="protein sequence ID" value="GAA5057865.1"/>
    <property type="molecule type" value="Genomic_DNA"/>
</dbReference>
<name>A0ABP9KJ13_9SPHN</name>
<dbReference type="InterPro" id="IPR002060">
    <property type="entry name" value="Squ/phyt_synthse"/>
</dbReference>
<dbReference type="InterPro" id="IPR008949">
    <property type="entry name" value="Isoprenoid_synthase_dom_sf"/>
</dbReference>
<comment type="caution">
    <text evidence="1">The sequence shown here is derived from an EMBL/GenBank/DDBJ whole genome shotgun (WGS) entry which is preliminary data.</text>
</comment>
<reference evidence="2" key="1">
    <citation type="journal article" date="2019" name="Int. J. Syst. Evol. Microbiol.">
        <title>The Global Catalogue of Microorganisms (GCM) 10K type strain sequencing project: providing services to taxonomists for standard genome sequencing and annotation.</title>
        <authorList>
            <consortium name="The Broad Institute Genomics Platform"/>
            <consortium name="The Broad Institute Genome Sequencing Center for Infectious Disease"/>
            <person name="Wu L."/>
            <person name="Ma J."/>
        </authorList>
    </citation>
    <scope>NUCLEOTIDE SEQUENCE [LARGE SCALE GENOMIC DNA]</scope>
    <source>
        <strain evidence="2">JCM 18014</strain>
    </source>
</reference>
<dbReference type="SUPFAM" id="SSF48576">
    <property type="entry name" value="Terpenoid synthases"/>
    <property type="match status" value="1"/>
</dbReference>
<evidence type="ECO:0000313" key="1">
    <source>
        <dbReference type="EMBL" id="GAA5057865.1"/>
    </source>
</evidence>
<dbReference type="RefSeq" id="WP_346033280.1">
    <property type="nucleotide sequence ID" value="NZ_BAABHV010000017.1"/>
</dbReference>